<accession>A0A6A6JIK0</accession>
<dbReference type="EMBL" id="ML986495">
    <property type="protein sequence ID" value="KAF2275923.1"/>
    <property type="molecule type" value="Genomic_DNA"/>
</dbReference>
<evidence type="ECO:0000313" key="3">
    <source>
        <dbReference type="Proteomes" id="UP000800097"/>
    </source>
</evidence>
<feature type="chain" id="PRO_5025635695" evidence="1">
    <location>
        <begin position="26"/>
        <end position="204"/>
    </location>
</feature>
<evidence type="ECO:0000256" key="1">
    <source>
        <dbReference type="SAM" id="SignalP"/>
    </source>
</evidence>
<reference evidence="2" key="1">
    <citation type="journal article" date="2020" name="Stud. Mycol.">
        <title>101 Dothideomycetes genomes: a test case for predicting lifestyles and emergence of pathogens.</title>
        <authorList>
            <person name="Haridas S."/>
            <person name="Albert R."/>
            <person name="Binder M."/>
            <person name="Bloem J."/>
            <person name="Labutti K."/>
            <person name="Salamov A."/>
            <person name="Andreopoulos B."/>
            <person name="Baker S."/>
            <person name="Barry K."/>
            <person name="Bills G."/>
            <person name="Bluhm B."/>
            <person name="Cannon C."/>
            <person name="Castanera R."/>
            <person name="Culley D."/>
            <person name="Daum C."/>
            <person name="Ezra D."/>
            <person name="Gonzalez J."/>
            <person name="Henrissat B."/>
            <person name="Kuo A."/>
            <person name="Liang C."/>
            <person name="Lipzen A."/>
            <person name="Lutzoni F."/>
            <person name="Magnuson J."/>
            <person name="Mondo S."/>
            <person name="Nolan M."/>
            <person name="Ohm R."/>
            <person name="Pangilinan J."/>
            <person name="Park H.-J."/>
            <person name="Ramirez L."/>
            <person name="Alfaro M."/>
            <person name="Sun H."/>
            <person name="Tritt A."/>
            <person name="Yoshinaga Y."/>
            <person name="Zwiers L.-H."/>
            <person name="Turgeon B."/>
            <person name="Goodwin S."/>
            <person name="Spatafora J."/>
            <person name="Crous P."/>
            <person name="Grigoriev I."/>
        </authorList>
    </citation>
    <scope>NUCLEOTIDE SEQUENCE</scope>
    <source>
        <strain evidence="2">CBS 379.55</strain>
    </source>
</reference>
<organism evidence="2 3">
    <name type="scientific">Westerdykella ornata</name>
    <dbReference type="NCBI Taxonomy" id="318751"/>
    <lineage>
        <taxon>Eukaryota</taxon>
        <taxon>Fungi</taxon>
        <taxon>Dikarya</taxon>
        <taxon>Ascomycota</taxon>
        <taxon>Pezizomycotina</taxon>
        <taxon>Dothideomycetes</taxon>
        <taxon>Pleosporomycetidae</taxon>
        <taxon>Pleosporales</taxon>
        <taxon>Sporormiaceae</taxon>
        <taxon>Westerdykella</taxon>
    </lineage>
</organism>
<evidence type="ECO:0000313" key="2">
    <source>
        <dbReference type="EMBL" id="KAF2275923.1"/>
    </source>
</evidence>
<dbReference type="Proteomes" id="UP000800097">
    <property type="component" value="Unassembled WGS sequence"/>
</dbReference>
<proteinExistence type="predicted"/>
<dbReference type="RefSeq" id="XP_033653462.1">
    <property type="nucleotide sequence ID" value="XM_033798474.1"/>
</dbReference>
<sequence>MIFRASIRTILTALLLFTSPSYTWTFNPFNDTLEYCEIWDWHTQGFGSYKGAPFCAHRLNNSALVYAMKTYSDEVKISVIDLYFTDEAYMRIGDTTFTSNSSTLIENKLYLRPHNTSISSFIGFTVRDFEAGRGTDALHGFRMQFSDGQSLQAGRMATYAGKYSMSTPVRLAGLSGTVCKGVLCTLRVHGVTVLGMPGERNLVI</sequence>
<gene>
    <name evidence="2" type="ORF">EI97DRAFT_433859</name>
</gene>
<keyword evidence="3" id="KW-1185">Reference proteome</keyword>
<dbReference type="AlphaFoldDB" id="A0A6A6JIK0"/>
<keyword evidence="1" id="KW-0732">Signal</keyword>
<feature type="signal peptide" evidence="1">
    <location>
        <begin position="1"/>
        <end position="25"/>
    </location>
</feature>
<name>A0A6A6JIK0_WESOR</name>
<dbReference type="GeneID" id="54551649"/>
<protein>
    <submittedName>
        <fullName evidence="2">Uncharacterized protein</fullName>
    </submittedName>
</protein>